<reference evidence="1" key="1">
    <citation type="submission" date="2016-08" db="EMBL/GenBank/DDBJ databases">
        <title>Complete Genome Seqeunce of Paenibacillus sp. BIHB 4019 from tea rhizoplane.</title>
        <authorList>
            <person name="Thakur R."/>
            <person name="Swarnkar M.K."/>
            <person name="Gulati A."/>
        </authorList>
    </citation>
    <scope>NUCLEOTIDE SEQUENCE [LARGE SCALE GENOMIC DNA]</scope>
    <source>
        <strain evidence="1">BIHB4019</strain>
    </source>
</reference>
<accession>A0A1B2DHX0</accession>
<dbReference type="AlphaFoldDB" id="A0A1B2DHX0"/>
<proteinExistence type="predicted"/>
<dbReference type="RefSeq" id="WP_099518503.1">
    <property type="nucleotide sequence ID" value="NZ_CP016808.1"/>
</dbReference>
<gene>
    <name evidence="1" type="ORF">BBD42_13025</name>
</gene>
<dbReference type="EMBL" id="CP016808">
    <property type="protein sequence ID" value="ANY67293.1"/>
    <property type="molecule type" value="Genomic_DNA"/>
</dbReference>
<protein>
    <submittedName>
        <fullName evidence="1">Uncharacterized protein</fullName>
    </submittedName>
</protein>
<evidence type="ECO:0000313" key="1">
    <source>
        <dbReference type="EMBL" id="ANY67293.1"/>
    </source>
</evidence>
<organism evidence="1">
    <name type="scientific">Paenibacillus sp. BIHB 4019</name>
    <dbReference type="NCBI Taxonomy" id="1870819"/>
    <lineage>
        <taxon>Bacteria</taxon>
        <taxon>Bacillati</taxon>
        <taxon>Bacillota</taxon>
        <taxon>Bacilli</taxon>
        <taxon>Bacillales</taxon>
        <taxon>Paenibacillaceae</taxon>
        <taxon>Paenibacillus</taxon>
    </lineage>
</organism>
<sequence length="93" mass="10766">MYDKESIYDNEIEPLMKQIIEICKREQLPMAATFYLQEHRNDGDHDGEPMYCTTELPFPGDTVGHEHIKYVSEAMRYGKQGKPFVASYMITSG</sequence>
<name>A0A1B2DHX0_9BACL</name>